<dbReference type="InterPro" id="IPR011761">
    <property type="entry name" value="ATP-grasp"/>
</dbReference>
<dbReference type="InterPro" id="IPR005482">
    <property type="entry name" value="Biotin_COase_C"/>
</dbReference>
<dbReference type="Pfam" id="PF02786">
    <property type="entry name" value="CPSase_L_D2"/>
    <property type="match status" value="1"/>
</dbReference>
<keyword evidence="8" id="KW-1185">Reference proteome</keyword>
<evidence type="ECO:0000256" key="2">
    <source>
        <dbReference type="ARBA" id="ARBA00022741"/>
    </source>
</evidence>
<evidence type="ECO:0000313" key="7">
    <source>
        <dbReference type="EMBL" id="MBK1876984.1"/>
    </source>
</evidence>
<dbReference type="PROSITE" id="PS00866">
    <property type="entry name" value="CPSASE_1"/>
    <property type="match status" value="1"/>
</dbReference>
<dbReference type="RefSeq" id="WP_200355201.1">
    <property type="nucleotide sequence ID" value="NZ_JAENIL010000014.1"/>
</dbReference>
<evidence type="ECO:0000256" key="1">
    <source>
        <dbReference type="ARBA" id="ARBA00022598"/>
    </source>
</evidence>
<dbReference type="EMBL" id="JAENIL010000014">
    <property type="protein sequence ID" value="MBK1876984.1"/>
    <property type="molecule type" value="Genomic_DNA"/>
</dbReference>
<dbReference type="InterPro" id="IPR005481">
    <property type="entry name" value="BC-like_N"/>
</dbReference>
<dbReference type="GO" id="GO:0046872">
    <property type="term" value="F:metal ion binding"/>
    <property type="evidence" value="ECO:0007669"/>
    <property type="project" value="InterPro"/>
</dbReference>
<keyword evidence="3 4" id="KW-0067">ATP-binding</keyword>
<dbReference type="SUPFAM" id="SSF51246">
    <property type="entry name" value="Rudiment single hybrid motif"/>
    <property type="match status" value="1"/>
</dbReference>
<sequence>MFSSVLVANRGLIQANCVRAVKELGCKAITIYAPNDRNSAGVRNADEAYELTVKSSGIPYLDIDQIVELADRLRVDAVHPGYGFLAQNVEFKRRLNEKGILLISPEFNAIDLLSNKSAFREFGRGLGMPILPGSETSSDVEELKAAASDIGYPVVMKATEGYGGIGLRVVERESEIEGNYRSITSQAERFLFQPERVYLEKCVKNARHVEFPVARDVNGNRVVFPERECTIQRRFQKLVTESPCSFISASLRNKLRSAVEMLVDQLDLKGFVSVEFLLDGDQAYLLEVNSYIQPSHAVTSLLTGVDMLREQVSIAAGQPLSFGQKAVDTDKVAIGVFVSAEDTENNFAPSPGKIDRLDLPYGDGVYSLTNVHTHDSVGTFYDPIIALVMTKENNRDKAINKMRTALDCLHIDGIRTSIPLMRALMAYPPYLSGDYDNQFLTTEENRDRIFESYRTPLDSEIASLVAALSLHRDSSKQHLLEQARSNSKSRIWDMASDWFNRQK</sequence>
<organism evidence="7 8">
    <name type="scientific">Pelagicoccus mobilis</name>
    <dbReference type="NCBI Taxonomy" id="415221"/>
    <lineage>
        <taxon>Bacteria</taxon>
        <taxon>Pseudomonadati</taxon>
        <taxon>Verrucomicrobiota</taxon>
        <taxon>Opitutia</taxon>
        <taxon>Puniceicoccales</taxon>
        <taxon>Pelagicoccaceae</taxon>
        <taxon>Pelagicoccus</taxon>
    </lineage>
</organism>
<dbReference type="Proteomes" id="UP000617628">
    <property type="component" value="Unassembled WGS sequence"/>
</dbReference>
<dbReference type="Pfam" id="PF00289">
    <property type="entry name" value="Biotin_carb_N"/>
    <property type="match status" value="1"/>
</dbReference>
<dbReference type="PANTHER" id="PTHR45007">
    <property type="entry name" value="CARBOXYLASE, PUTATIVE (AFU_ORTHOLOGUE AFUA_5G07570)-RELATED"/>
    <property type="match status" value="1"/>
</dbReference>
<dbReference type="Gene3D" id="3.30.470.20">
    <property type="entry name" value="ATP-grasp fold, B domain"/>
    <property type="match status" value="1"/>
</dbReference>
<dbReference type="Pfam" id="PF02785">
    <property type="entry name" value="Biotin_carb_C"/>
    <property type="match status" value="1"/>
</dbReference>
<proteinExistence type="predicted"/>
<dbReference type="PROSITE" id="PS50975">
    <property type="entry name" value="ATP_GRASP"/>
    <property type="match status" value="1"/>
</dbReference>
<evidence type="ECO:0000313" key="8">
    <source>
        <dbReference type="Proteomes" id="UP000617628"/>
    </source>
</evidence>
<dbReference type="InterPro" id="IPR005479">
    <property type="entry name" value="CPAse_ATP-bd"/>
</dbReference>
<evidence type="ECO:0000259" key="6">
    <source>
        <dbReference type="PROSITE" id="PS50979"/>
    </source>
</evidence>
<dbReference type="GO" id="GO:0005524">
    <property type="term" value="F:ATP binding"/>
    <property type="evidence" value="ECO:0007669"/>
    <property type="project" value="UniProtKB-UniRule"/>
</dbReference>
<dbReference type="SUPFAM" id="SSF52440">
    <property type="entry name" value="PreATP-grasp domain"/>
    <property type="match status" value="1"/>
</dbReference>
<dbReference type="SUPFAM" id="SSF56059">
    <property type="entry name" value="Glutathione synthetase ATP-binding domain-like"/>
    <property type="match status" value="1"/>
</dbReference>
<comment type="caution">
    <text evidence="7">The sequence shown here is derived from an EMBL/GenBank/DDBJ whole genome shotgun (WGS) entry which is preliminary data.</text>
</comment>
<evidence type="ECO:0000256" key="4">
    <source>
        <dbReference type="PROSITE-ProRule" id="PRU00409"/>
    </source>
</evidence>
<dbReference type="PANTHER" id="PTHR45007:SF1">
    <property type="entry name" value="CARBOXYLASE, PUTATIVE (AFU_ORTHOLOGUE AFUA_5G07570)-RELATED"/>
    <property type="match status" value="1"/>
</dbReference>
<reference evidence="7" key="1">
    <citation type="submission" date="2021-01" db="EMBL/GenBank/DDBJ databases">
        <title>Modified the classification status of verrucomicrobia.</title>
        <authorList>
            <person name="Feng X."/>
        </authorList>
    </citation>
    <scope>NUCLEOTIDE SEQUENCE</scope>
    <source>
        <strain evidence="7">KCTC 13126</strain>
    </source>
</reference>
<dbReference type="PROSITE" id="PS50979">
    <property type="entry name" value="BC"/>
    <property type="match status" value="1"/>
</dbReference>
<dbReference type="SMART" id="SM00878">
    <property type="entry name" value="Biotin_carb_C"/>
    <property type="match status" value="1"/>
</dbReference>
<keyword evidence="2 4" id="KW-0547">Nucleotide-binding</keyword>
<dbReference type="AlphaFoldDB" id="A0A934S021"/>
<dbReference type="InterPro" id="IPR011054">
    <property type="entry name" value="Rudment_hybrid_motif"/>
</dbReference>
<dbReference type="InterPro" id="IPR011764">
    <property type="entry name" value="Biotin_carboxylation_dom"/>
</dbReference>
<keyword evidence="1" id="KW-0436">Ligase</keyword>
<feature type="domain" description="ATP-grasp" evidence="5">
    <location>
        <begin position="120"/>
        <end position="316"/>
    </location>
</feature>
<accession>A0A934S021</accession>
<feature type="domain" description="Biotin carboxylation" evidence="6">
    <location>
        <begin position="1"/>
        <end position="445"/>
    </location>
</feature>
<evidence type="ECO:0000256" key="3">
    <source>
        <dbReference type="ARBA" id="ARBA00022840"/>
    </source>
</evidence>
<gene>
    <name evidence="7" type="ORF">JIN87_08900</name>
</gene>
<protein>
    <submittedName>
        <fullName evidence="7">ATP-grasp domain-containing protein</fullName>
    </submittedName>
</protein>
<evidence type="ECO:0000259" key="5">
    <source>
        <dbReference type="PROSITE" id="PS50975"/>
    </source>
</evidence>
<dbReference type="GO" id="GO:0016874">
    <property type="term" value="F:ligase activity"/>
    <property type="evidence" value="ECO:0007669"/>
    <property type="project" value="UniProtKB-KW"/>
</dbReference>
<dbReference type="InterPro" id="IPR016185">
    <property type="entry name" value="PreATP-grasp_dom_sf"/>
</dbReference>
<name>A0A934S021_9BACT</name>